<dbReference type="STRING" id="12957.A0A158NTX2"/>
<dbReference type="InterPro" id="IPR008689">
    <property type="entry name" value="ATP_synth_F0_dsu_mt"/>
</dbReference>
<evidence type="ECO:0000256" key="8">
    <source>
        <dbReference type="ARBA" id="ARBA00023128"/>
    </source>
</evidence>
<evidence type="ECO:0000256" key="5">
    <source>
        <dbReference type="ARBA" id="ARBA00022781"/>
    </source>
</evidence>
<keyword evidence="9 10" id="KW-0472">Membrane</keyword>
<dbReference type="GO" id="GO:0005743">
    <property type="term" value="C:mitochondrial inner membrane"/>
    <property type="evidence" value="ECO:0007669"/>
    <property type="project" value="UniProtKB-SubCell"/>
</dbReference>
<reference evidence="11" key="2">
    <citation type="submission" date="2016-04" db="UniProtKB">
        <authorList>
            <consortium name="EnsemblMetazoa"/>
        </authorList>
    </citation>
    <scope>IDENTIFICATION</scope>
</reference>
<accession>A0A158NTX2</accession>
<dbReference type="KEGG" id="acep:105624231"/>
<protein>
    <recommendedName>
        <fullName evidence="10">ATP synthase subunit d, mitochondrial</fullName>
    </recommendedName>
</protein>
<evidence type="ECO:0000256" key="2">
    <source>
        <dbReference type="ARBA" id="ARBA00006842"/>
    </source>
</evidence>
<dbReference type="eggNOG" id="KOG3366">
    <property type="taxonomic scope" value="Eukaryota"/>
</dbReference>
<organism evidence="11 12">
    <name type="scientific">Atta cephalotes</name>
    <name type="common">Leafcutter ant</name>
    <dbReference type="NCBI Taxonomy" id="12957"/>
    <lineage>
        <taxon>Eukaryota</taxon>
        <taxon>Metazoa</taxon>
        <taxon>Ecdysozoa</taxon>
        <taxon>Arthropoda</taxon>
        <taxon>Hexapoda</taxon>
        <taxon>Insecta</taxon>
        <taxon>Pterygota</taxon>
        <taxon>Neoptera</taxon>
        <taxon>Endopterygota</taxon>
        <taxon>Hymenoptera</taxon>
        <taxon>Apocrita</taxon>
        <taxon>Aculeata</taxon>
        <taxon>Formicoidea</taxon>
        <taxon>Formicidae</taxon>
        <taxon>Myrmicinae</taxon>
        <taxon>Atta</taxon>
    </lineage>
</organism>
<name>A0A158NTX2_ATTCE</name>
<dbReference type="GO" id="GO:0015078">
    <property type="term" value="F:proton transmembrane transporter activity"/>
    <property type="evidence" value="ECO:0007669"/>
    <property type="project" value="InterPro"/>
</dbReference>
<comment type="subcellular location">
    <subcellularLocation>
        <location evidence="1 10">Mitochondrion inner membrane</location>
    </subcellularLocation>
</comment>
<dbReference type="PIRSF" id="PIRSF005514">
    <property type="entry name" value="ATPase_F0_D_mt"/>
    <property type="match status" value="1"/>
</dbReference>
<keyword evidence="3 10" id="KW-0813">Transport</keyword>
<reference evidence="12" key="1">
    <citation type="journal article" date="2011" name="PLoS Genet.">
        <title>The genome sequence of the leaf-cutter ant Atta cephalotes reveals insights into its obligate symbiotic lifestyle.</title>
        <authorList>
            <person name="Suen G."/>
            <person name="Teiling C."/>
            <person name="Li L."/>
            <person name="Holt C."/>
            <person name="Abouheif E."/>
            <person name="Bornberg-Bauer E."/>
            <person name="Bouffard P."/>
            <person name="Caldera E.J."/>
            <person name="Cash E."/>
            <person name="Cavanaugh A."/>
            <person name="Denas O."/>
            <person name="Elhaik E."/>
            <person name="Fave M.J."/>
            <person name="Gadau J."/>
            <person name="Gibson J.D."/>
            <person name="Graur D."/>
            <person name="Grubbs K.J."/>
            <person name="Hagen D.E."/>
            <person name="Harkins T.T."/>
            <person name="Helmkampf M."/>
            <person name="Hu H."/>
            <person name="Johnson B.R."/>
            <person name="Kim J."/>
            <person name="Marsh S.E."/>
            <person name="Moeller J.A."/>
            <person name="Munoz-Torres M.C."/>
            <person name="Murphy M.C."/>
            <person name="Naughton M.C."/>
            <person name="Nigam S."/>
            <person name="Overson R."/>
            <person name="Rajakumar R."/>
            <person name="Reese J.T."/>
            <person name="Scott J.J."/>
            <person name="Smith C.R."/>
            <person name="Tao S."/>
            <person name="Tsutsui N.D."/>
            <person name="Viljakainen L."/>
            <person name="Wissler L."/>
            <person name="Yandell M.D."/>
            <person name="Zimmer F."/>
            <person name="Taylor J."/>
            <person name="Slater S.C."/>
            <person name="Clifton S.W."/>
            <person name="Warren W.C."/>
            <person name="Elsik C.G."/>
            <person name="Smith C.D."/>
            <person name="Weinstock G.M."/>
            <person name="Gerardo N.M."/>
            <person name="Currie C.R."/>
        </authorList>
    </citation>
    <scope>NUCLEOTIDE SEQUENCE [LARGE SCALE GENOMIC DNA]</scope>
</reference>
<keyword evidence="12" id="KW-1185">Reference proteome</keyword>
<evidence type="ECO:0000256" key="6">
    <source>
        <dbReference type="ARBA" id="ARBA00022792"/>
    </source>
</evidence>
<evidence type="ECO:0000256" key="9">
    <source>
        <dbReference type="ARBA" id="ARBA00023136"/>
    </source>
</evidence>
<dbReference type="GO" id="GO:0015986">
    <property type="term" value="P:proton motive force-driven ATP synthesis"/>
    <property type="evidence" value="ECO:0007669"/>
    <property type="project" value="UniProtKB-UniRule"/>
</dbReference>
<dbReference type="GO" id="GO:0045259">
    <property type="term" value="C:proton-transporting ATP synthase complex"/>
    <property type="evidence" value="ECO:0007669"/>
    <property type="project" value="UniProtKB-KW"/>
</dbReference>
<proteinExistence type="inferred from homology"/>
<dbReference type="Pfam" id="PF05873">
    <property type="entry name" value="Mt_ATP-synt_D"/>
    <property type="match status" value="1"/>
</dbReference>
<evidence type="ECO:0000256" key="4">
    <source>
        <dbReference type="ARBA" id="ARBA00022547"/>
    </source>
</evidence>
<evidence type="ECO:0000313" key="12">
    <source>
        <dbReference type="Proteomes" id="UP000005205"/>
    </source>
</evidence>
<keyword evidence="4" id="KW-0138">CF(0)</keyword>
<keyword evidence="7 10" id="KW-0406">Ion transport</keyword>
<dbReference type="EnsemblMetazoa" id="XM_012205590.1">
    <property type="protein sequence ID" value="XP_012060980.1"/>
    <property type="gene ID" value="LOC105624231"/>
</dbReference>
<comment type="function">
    <text evidence="10">Mitochondrial membrane ATP synthase (F(1)F(0) ATP synthase or Complex V) produces ATP from ADP in the presence of a proton gradient across the membrane which is generated by electron transport complexes of the respiratory chain. F-type ATPases consist of two structural domains, F(1) - containing the extramembraneous catalytic core, and F(0) - containing the membrane proton channel, linked together by a central stalk and a peripheral stalk. During catalysis, ATP synthesis in the catalytic domain of F(1) is coupled via a rotary mechanism of the central stalk subunits to proton translocation.</text>
</comment>
<evidence type="ECO:0000256" key="10">
    <source>
        <dbReference type="PIRNR" id="PIRNR005514"/>
    </source>
</evidence>
<gene>
    <name evidence="11" type="primary">105624231</name>
</gene>
<evidence type="ECO:0000256" key="1">
    <source>
        <dbReference type="ARBA" id="ARBA00004273"/>
    </source>
</evidence>
<dbReference type="FunCoup" id="A0A158NTX2">
    <property type="interactions" value="1403"/>
</dbReference>
<dbReference type="InterPro" id="IPR036228">
    <property type="entry name" value="ATP_synth_F0_dsu_sf_mt"/>
</dbReference>
<dbReference type="EMBL" id="ADTU01026181">
    <property type="status" value="NOT_ANNOTATED_CDS"/>
    <property type="molecule type" value="Genomic_DNA"/>
</dbReference>
<evidence type="ECO:0000313" key="11">
    <source>
        <dbReference type="EnsemblMetazoa" id="XP_012060980.1"/>
    </source>
</evidence>
<dbReference type="AlphaFoldDB" id="A0A158NTX2"/>
<keyword evidence="5 10" id="KW-0375">Hydrogen ion transport</keyword>
<evidence type="ECO:0000256" key="7">
    <source>
        <dbReference type="ARBA" id="ARBA00023065"/>
    </source>
</evidence>
<dbReference type="OrthoDB" id="35799at2759"/>
<evidence type="ECO:0000256" key="3">
    <source>
        <dbReference type="ARBA" id="ARBA00022448"/>
    </source>
</evidence>
<dbReference type="InParanoid" id="A0A158NTX2"/>
<sequence>MSRKAMKIINWSALAEKIPETEKAAFAAFKSKSDQYFRRMHASPEIPPKIDWAYYKKNILTIGLVDKFQKEYESITVPYPVDKYTSEIETEEKKVHIKIEEFIIESNQRIATVKKEIDRVKSLLPFSEMTMEDFRDAYPDIAINLDKPTVWPHIPEVQPENDKGQPVVH</sequence>
<dbReference type="OMA" id="VSKGRWA"/>
<keyword evidence="6 10" id="KW-0999">Mitochondrion inner membrane</keyword>
<comment type="similarity">
    <text evidence="2 10">Belongs to the ATPase d subunit family.</text>
</comment>
<keyword evidence="8 10" id="KW-0496">Mitochondrion</keyword>
<dbReference type="SUPFAM" id="SSF161065">
    <property type="entry name" value="ATP synthase D chain-like"/>
    <property type="match status" value="1"/>
</dbReference>
<dbReference type="Gene3D" id="6.10.280.70">
    <property type="match status" value="1"/>
</dbReference>
<dbReference type="PANTHER" id="PTHR12700">
    <property type="entry name" value="ATP SYNTHASE SUBUNIT D, MITOCHONDRIAL"/>
    <property type="match status" value="1"/>
</dbReference>
<dbReference type="Proteomes" id="UP000005205">
    <property type="component" value="Unassembled WGS sequence"/>
</dbReference>